<dbReference type="PANTHER" id="PTHR47027">
    <property type="entry name" value="REVERSE TRANSCRIPTASE DOMAIN-CONTAINING PROTEIN"/>
    <property type="match status" value="1"/>
</dbReference>
<organism evidence="2 3">
    <name type="scientific">Ignelater luminosus</name>
    <name type="common">Cucubano</name>
    <name type="synonym">Pyrophorus luminosus</name>
    <dbReference type="NCBI Taxonomy" id="2038154"/>
    <lineage>
        <taxon>Eukaryota</taxon>
        <taxon>Metazoa</taxon>
        <taxon>Ecdysozoa</taxon>
        <taxon>Arthropoda</taxon>
        <taxon>Hexapoda</taxon>
        <taxon>Insecta</taxon>
        <taxon>Pterygota</taxon>
        <taxon>Neoptera</taxon>
        <taxon>Endopterygota</taxon>
        <taxon>Coleoptera</taxon>
        <taxon>Polyphaga</taxon>
        <taxon>Elateriformia</taxon>
        <taxon>Elateroidea</taxon>
        <taxon>Elateridae</taxon>
        <taxon>Agrypninae</taxon>
        <taxon>Pyrophorini</taxon>
        <taxon>Ignelater</taxon>
    </lineage>
</organism>
<dbReference type="Pfam" id="PF00078">
    <property type="entry name" value="RVT_1"/>
    <property type="match status" value="1"/>
</dbReference>
<feature type="domain" description="Reverse transcriptase" evidence="1">
    <location>
        <begin position="6"/>
        <end position="125"/>
    </location>
</feature>
<proteinExistence type="predicted"/>
<dbReference type="AlphaFoldDB" id="A0A8K0CTL5"/>
<reference evidence="2" key="1">
    <citation type="submission" date="2019-08" db="EMBL/GenBank/DDBJ databases">
        <title>The genome of the North American firefly Photinus pyralis.</title>
        <authorList>
            <consortium name="Photinus pyralis genome working group"/>
            <person name="Fallon T.R."/>
            <person name="Sander Lower S.E."/>
            <person name="Weng J.-K."/>
        </authorList>
    </citation>
    <scope>NUCLEOTIDE SEQUENCE</scope>
    <source>
        <strain evidence="2">TRF0915ILg1</strain>
        <tissue evidence="2">Whole body</tissue>
    </source>
</reference>
<keyword evidence="3" id="KW-1185">Reference proteome</keyword>
<dbReference type="Proteomes" id="UP000801492">
    <property type="component" value="Unassembled WGS sequence"/>
</dbReference>
<evidence type="ECO:0000259" key="1">
    <source>
        <dbReference type="Pfam" id="PF00078"/>
    </source>
</evidence>
<dbReference type="PANTHER" id="PTHR47027:SF20">
    <property type="entry name" value="REVERSE TRANSCRIPTASE-LIKE PROTEIN WITH RNA-DIRECTED DNA POLYMERASE DOMAIN"/>
    <property type="match status" value="1"/>
</dbReference>
<dbReference type="OrthoDB" id="6780181at2759"/>
<sequence length="236" mass="27323">MKKPLDWVKHTKLINWLNSQKLDCSDITLININLHLEQTASIKIGDNVSDSRVPITRGGSQGCIPSPLRFNLHSKKVFQDTLENIKQSIKVNGKIINNLTYTDDTAISANSSEGLQRLMETVTKEVLRLTPRRQKQEFLDNKRPRPRSRSRTRIEYAMSAFLKMKSLLTNTTLNTGYSIWLRKNICLLNFPIWSGNVDRGYESNEITRSVRDVRLSKTIESINRTYYEEWEETGNF</sequence>
<name>A0A8K0CTL5_IGNLU</name>
<dbReference type="EMBL" id="VTPC01008008">
    <property type="protein sequence ID" value="KAF2893420.1"/>
    <property type="molecule type" value="Genomic_DNA"/>
</dbReference>
<accession>A0A8K0CTL5</accession>
<evidence type="ECO:0000313" key="3">
    <source>
        <dbReference type="Proteomes" id="UP000801492"/>
    </source>
</evidence>
<dbReference type="InterPro" id="IPR000477">
    <property type="entry name" value="RT_dom"/>
</dbReference>
<protein>
    <recommendedName>
        <fullName evidence="1">Reverse transcriptase domain-containing protein</fullName>
    </recommendedName>
</protein>
<comment type="caution">
    <text evidence="2">The sequence shown here is derived from an EMBL/GenBank/DDBJ whole genome shotgun (WGS) entry which is preliminary data.</text>
</comment>
<gene>
    <name evidence="2" type="ORF">ILUMI_12753</name>
</gene>
<evidence type="ECO:0000313" key="2">
    <source>
        <dbReference type="EMBL" id="KAF2893420.1"/>
    </source>
</evidence>